<reference evidence="2 3" key="1">
    <citation type="submission" date="2016-10" db="EMBL/GenBank/DDBJ databases">
        <authorList>
            <person name="de Groot N.N."/>
        </authorList>
    </citation>
    <scope>NUCLEOTIDE SEQUENCE [LARGE SCALE GENOMIC DNA]</scope>
    <source>
        <strain evidence="2 3">CGMCC 1.11156</strain>
    </source>
</reference>
<evidence type="ECO:0000313" key="2">
    <source>
        <dbReference type="EMBL" id="SFI03284.1"/>
    </source>
</evidence>
<keyword evidence="3" id="KW-1185">Reference proteome</keyword>
<name>A0A1I3EWI6_9ACTN</name>
<feature type="transmembrane region" description="Helical" evidence="1">
    <location>
        <begin position="116"/>
        <end position="135"/>
    </location>
</feature>
<organism evidence="2 3">
    <name type="scientific">Nocardioides psychrotolerans</name>
    <dbReference type="NCBI Taxonomy" id="1005945"/>
    <lineage>
        <taxon>Bacteria</taxon>
        <taxon>Bacillati</taxon>
        <taxon>Actinomycetota</taxon>
        <taxon>Actinomycetes</taxon>
        <taxon>Propionibacteriales</taxon>
        <taxon>Nocardioidaceae</taxon>
        <taxon>Nocardioides</taxon>
    </lineage>
</organism>
<sequence length="156" mass="16407">MSEARPWDAPYAARVSTPAPLEGPDHRPGNPPPLTVAASLTAVQGGLLVLLALLEIAHLSSQRMSMGVTTSVFFGVYGVAMVGCALALTRRQGWARGPVLLTQLIQLGLAWNLREFWPVAIVMAATALVVIAGMVHPATTDVLADDPTGERGATEE</sequence>
<keyword evidence="1" id="KW-1133">Transmembrane helix</keyword>
<dbReference type="AlphaFoldDB" id="A0A1I3EWI6"/>
<gene>
    <name evidence="2" type="ORF">SAMN05216561_104102</name>
</gene>
<proteinExistence type="predicted"/>
<feature type="transmembrane region" description="Helical" evidence="1">
    <location>
        <begin position="66"/>
        <end position="88"/>
    </location>
</feature>
<evidence type="ECO:0000256" key="1">
    <source>
        <dbReference type="SAM" id="Phobius"/>
    </source>
</evidence>
<feature type="transmembrane region" description="Helical" evidence="1">
    <location>
        <begin position="34"/>
        <end position="54"/>
    </location>
</feature>
<dbReference type="EMBL" id="FOQG01000004">
    <property type="protein sequence ID" value="SFI03284.1"/>
    <property type="molecule type" value="Genomic_DNA"/>
</dbReference>
<evidence type="ECO:0008006" key="4">
    <source>
        <dbReference type="Google" id="ProtNLM"/>
    </source>
</evidence>
<protein>
    <recommendedName>
        <fullName evidence="4">Integral membrane protein</fullName>
    </recommendedName>
</protein>
<dbReference type="Proteomes" id="UP000198649">
    <property type="component" value="Unassembled WGS sequence"/>
</dbReference>
<keyword evidence="1" id="KW-0812">Transmembrane</keyword>
<keyword evidence="1" id="KW-0472">Membrane</keyword>
<evidence type="ECO:0000313" key="3">
    <source>
        <dbReference type="Proteomes" id="UP000198649"/>
    </source>
</evidence>
<accession>A0A1I3EWI6</accession>